<protein>
    <submittedName>
        <fullName evidence="1">Uncharacterized protein</fullName>
    </submittedName>
</protein>
<reference evidence="2" key="2">
    <citation type="journal article" date="2017" name="Nat. Plants">
        <title>The Aegilops tauschii genome reveals multiple impacts of transposons.</title>
        <authorList>
            <person name="Zhao G."/>
            <person name="Zou C."/>
            <person name="Li K."/>
            <person name="Wang K."/>
            <person name="Li T."/>
            <person name="Gao L."/>
            <person name="Zhang X."/>
            <person name="Wang H."/>
            <person name="Yang Z."/>
            <person name="Liu X."/>
            <person name="Jiang W."/>
            <person name="Mao L."/>
            <person name="Kong X."/>
            <person name="Jiao Y."/>
            <person name="Jia J."/>
        </authorList>
    </citation>
    <scope>NUCLEOTIDE SEQUENCE [LARGE SCALE GENOMIC DNA]</scope>
    <source>
        <strain evidence="2">cv. AL8/78</strain>
    </source>
</reference>
<dbReference type="Proteomes" id="UP000015105">
    <property type="component" value="Chromosome 2D"/>
</dbReference>
<reference evidence="2" key="1">
    <citation type="journal article" date="2014" name="Science">
        <title>Ancient hybridizations among the ancestral genomes of bread wheat.</title>
        <authorList>
            <consortium name="International Wheat Genome Sequencing Consortium,"/>
            <person name="Marcussen T."/>
            <person name="Sandve S.R."/>
            <person name="Heier L."/>
            <person name="Spannagl M."/>
            <person name="Pfeifer M."/>
            <person name="Jakobsen K.S."/>
            <person name="Wulff B.B."/>
            <person name="Steuernagel B."/>
            <person name="Mayer K.F."/>
            <person name="Olsen O.A."/>
        </authorList>
    </citation>
    <scope>NUCLEOTIDE SEQUENCE [LARGE SCALE GENOMIC DNA]</scope>
    <source>
        <strain evidence="2">cv. AL8/78</strain>
    </source>
</reference>
<dbReference type="Gramene" id="AET2Gv20519600.10">
    <property type="protein sequence ID" value="AET2Gv20519600.10"/>
    <property type="gene ID" value="AET2Gv20519600"/>
</dbReference>
<reference evidence="1" key="3">
    <citation type="journal article" date="2017" name="Nature">
        <title>Genome sequence of the progenitor of the wheat D genome Aegilops tauschii.</title>
        <authorList>
            <person name="Luo M.C."/>
            <person name="Gu Y.Q."/>
            <person name="Puiu D."/>
            <person name="Wang H."/>
            <person name="Twardziok S.O."/>
            <person name="Deal K.R."/>
            <person name="Huo N."/>
            <person name="Zhu T."/>
            <person name="Wang L."/>
            <person name="Wang Y."/>
            <person name="McGuire P.E."/>
            <person name="Liu S."/>
            <person name="Long H."/>
            <person name="Ramasamy R.K."/>
            <person name="Rodriguez J.C."/>
            <person name="Van S.L."/>
            <person name="Yuan L."/>
            <person name="Wang Z."/>
            <person name="Xia Z."/>
            <person name="Xiao L."/>
            <person name="Anderson O.D."/>
            <person name="Ouyang S."/>
            <person name="Liang Y."/>
            <person name="Zimin A.V."/>
            <person name="Pertea G."/>
            <person name="Qi P."/>
            <person name="Bennetzen J.L."/>
            <person name="Dai X."/>
            <person name="Dawson M.W."/>
            <person name="Muller H.G."/>
            <person name="Kugler K."/>
            <person name="Rivarola-Duarte L."/>
            <person name="Spannagl M."/>
            <person name="Mayer K.F.X."/>
            <person name="Lu F.H."/>
            <person name="Bevan M.W."/>
            <person name="Leroy P."/>
            <person name="Li P."/>
            <person name="You F.M."/>
            <person name="Sun Q."/>
            <person name="Liu Z."/>
            <person name="Lyons E."/>
            <person name="Wicker T."/>
            <person name="Salzberg S.L."/>
            <person name="Devos K.M."/>
            <person name="Dvorak J."/>
        </authorList>
    </citation>
    <scope>NUCLEOTIDE SEQUENCE [LARGE SCALE GENOMIC DNA]</scope>
    <source>
        <strain evidence="1">cv. AL8/78</strain>
    </source>
</reference>
<sequence length="37" mass="4063">MMQAQSTPDILFPQLVSKGTETTPLKEISGVYCTCIM</sequence>
<evidence type="ECO:0000313" key="1">
    <source>
        <dbReference type="EnsemblPlants" id="AET2Gv20519600.10"/>
    </source>
</evidence>
<proteinExistence type="predicted"/>
<keyword evidence="2" id="KW-1185">Reference proteome</keyword>
<dbReference type="AlphaFoldDB" id="A0A453BIJ8"/>
<dbReference type="EnsemblPlants" id="AET2Gv20519600.10">
    <property type="protein sequence ID" value="AET2Gv20519600.10"/>
    <property type="gene ID" value="AET2Gv20519600"/>
</dbReference>
<accession>A0A453BIJ8</accession>
<name>A0A453BIJ8_AEGTS</name>
<organism evidence="1 2">
    <name type="scientific">Aegilops tauschii subsp. strangulata</name>
    <name type="common">Goatgrass</name>
    <dbReference type="NCBI Taxonomy" id="200361"/>
    <lineage>
        <taxon>Eukaryota</taxon>
        <taxon>Viridiplantae</taxon>
        <taxon>Streptophyta</taxon>
        <taxon>Embryophyta</taxon>
        <taxon>Tracheophyta</taxon>
        <taxon>Spermatophyta</taxon>
        <taxon>Magnoliopsida</taxon>
        <taxon>Liliopsida</taxon>
        <taxon>Poales</taxon>
        <taxon>Poaceae</taxon>
        <taxon>BOP clade</taxon>
        <taxon>Pooideae</taxon>
        <taxon>Triticodae</taxon>
        <taxon>Triticeae</taxon>
        <taxon>Triticinae</taxon>
        <taxon>Aegilops</taxon>
    </lineage>
</organism>
<reference evidence="1" key="5">
    <citation type="journal article" date="2021" name="G3 (Bethesda)">
        <title>Aegilops tauschii genome assembly Aet v5.0 features greater sequence contiguity and improved annotation.</title>
        <authorList>
            <person name="Wang L."/>
            <person name="Zhu T."/>
            <person name="Rodriguez J.C."/>
            <person name="Deal K.R."/>
            <person name="Dubcovsky J."/>
            <person name="McGuire P.E."/>
            <person name="Lux T."/>
            <person name="Spannagl M."/>
            <person name="Mayer K.F.X."/>
            <person name="Baldrich P."/>
            <person name="Meyers B.C."/>
            <person name="Huo N."/>
            <person name="Gu Y.Q."/>
            <person name="Zhou H."/>
            <person name="Devos K.M."/>
            <person name="Bennetzen J.L."/>
            <person name="Unver T."/>
            <person name="Budak H."/>
            <person name="Gulick P.J."/>
            <person name="Galiba G."/>
            <person name="Kalapos B."/>
            <person name="Nelson D.R."/>
            <person name="Li P."/>
            <person name="You F.M."/>
            <person name="Luo M.C."/>
            <person name="Dvorak J."/>
        </authorList>
    </citation>
    <scope>NUCLEOTIDE SEQUENCE [LARGE SCALE GENOMIC DNA]</scope>
    <source>
        <strain evidence="1">cv. AL8/78</strain>
    </source>
</reference>
<reference evidence="1" key="4">
    <citation type="submission" date="2019-03" db="UniProtKB">
        <authorList>
            <consortium name="EnsemblPlants"/>
        </authorList>
    </citation>
    <scope>IDENTIFICATION</scope>
</reference>
<evidence type="ECO:0000313" key="2">
    <source>
        <dbReference type="Proteomes" id="UP000015105"/>
    </source>
</evidence>